<evidence type="ECO:0000313" key="1">
    <source>
        <dbReference type="EMBL" id="CRH05148.1"/>
    </source>
</evidence>
<dbReference type="EMBL" id="LO017727">
    <property type="protein sequence ID" value="CRH05148.1"/>
    <property type="molecule type" value="Genomic_DNA"/>
</dbReference>
<organism evidence="1">
    <name type="scientific">Magnetococcus massalia (strain MO-1)</name>
    <dbReference type="NCBI Taxonomy" id="451514"/>
    <lineage>
        <taxon>Bacteria</taxon>
        <taxon>Pseudomonadati</taxon>
        <taxon>Pseudomonadota</taxon>
        <taxon>Magnetococcia</taxon>
        <taxon>Magnetococcales</taxon>
        <taxon>Magnetococcaceae</taxon>
        <taxon>Magnetococcus</taxon>
    </lineage>
</organism>
<accession>A0A1S7LF50</accession>
<proteinExistence type="predicted"/>
<protein>
    <submittedName>
        <fullName evidence="1">Uncharacterized protein</fullName>
    </submittedName>
</protein>
<gene>
    <name evidence="1" type="ORF">MAGMO_0949</name>
</gene>
<dbReference type="AlphaFoldDB" id="A0A1S7LF50"/>
<sequence length="73" mass="8253">MARGWMQPHIHSLTASEEQRICAVNSQDCKTKANSYIIEIICFMQHSRVRGGKSCPLYQAVLFPFPAIVIRAC</sequence>
<reference evidence="1" key="1">
    <citation type="submission" date="2015-04" db="EMBL/GenBank/DDBJ databases">
        <authorList>
            <person name="Syromyatnikov M.Y."/>
            <person name="Popov V.N."/>
        </authorList>
    </citation>
    <scope>NUCLEOTIDE SEQUENCE</scope>
    <source>
        <strain evidence="1">MO-1</strain>
    </source>
</reference>
<name>A0A1S7LF50_MAGMO</name>